<name>A0A5J4G3S0_9FLAO</name>
<evidence type="ECO:0000313" key="7">
    <source>
        <dbReference type="EMBL" id="GEQ87031.1"/>
    </source>
</evidence>
<reference evidence="7 8" key="1">
    <citation type="submission" date="2019-08" db="EMBL/GenBank/DDBJ databases">
        <title>Ulvibacter marinistellae sp. nov., isolated from a starfish, Patiria pectinifera.</title>
        <authorList>
            <person name="Kawano K."/>
            <person name="Ushijima N."/>
            <person name="Kihara M."/>
            <person name="Itoh H."/>
        </authorList>
    </citation>
    <scope>NUCLEOTIDE SEQUENCE [LARGE SCALE GENOMIC DNA]</scope>
    <source>
        <strain evidence="7 8">KK4</strain>
    </source>
</reference>
<comment type="caution">
    <text evidence="7">The sequence shown here is derived from an EMBL/GenBank/DDBJ whole genome shotgun (WGS) entry which is preliminary data.</text>
</comment>
<dbReference type="Gene3D" id="3.30.565.10">
    <property type="entry name" value="Histidine kinase-like ATPase, C-terminal domain"/>
    <property type="match status" value="1"/>
</dbReference>
<dbReference type="InterPro" id="IPR029016">
    <property type="entry name" value="GAF-like_dom_sf"/>
</dbReference>
<evidence type="ECO:0000256" key="1">
    <source>
        <dbReference type="ARBA" id="ARBA00000085"/>
    </source>
</evidence>
<evidence type="ECO:0000313" key="8">
    <source>
        <dbReference type="Proteomes" id="UP000326994"/>
    </source>
</evidence>
<evidence type="ECO:0000256" key="5">
    <source>
        <dbReference type="ARBA" id="ARBA00022777"/>
    </source>
</evidence>
<dbReference type="SUPFAM" id="SSF47384">
    <property type="entry name" value="Homodimeric domain of signal transducing histidine kinase"/>
    <property type="match status" value="1"/>
</dbReference>
<dbReference type="CDD" id="cd00082">
    <property type="entry name" value="HisKA"/>
    <property type="match status" value="1"/>
</dbReference>
<organism evidence="7 8">
    <name type="scientific">Patiriisocius marinistellae</name>
    <dbReference type="NCBI Taxonomy" id="2494560"/>
    <lineage>
        <taxon>Bacteria</taxon>
        <taxon>Pseudomonadati</taxon>
        <taxon>Bacteroidota</taxon>
        <taxon>Flavobacteriia</taxon>
        <taxon>Flavobacteriales</taxon>
        <taxon>Flavobacteriaceae</taxon>
        <taxon>Patiriisocius</taxon>
    </lineage>
</organism>
<evidence type="ECO:0000256" key="3">
    <source>
        <dbReference type="ARBA" id="ARBA00022553"/>
    </source>
</evidence>
<comment type="catalytic activity">
    <reaction evidence="1">
        <text>ATP + protein L-histidine = ADP + protein N-phospho-L-histidine.</text>
        <dbReference type="EC" id="2.7.13.3"/>
    </reaction>
</comment>
<dbReference type="GO" id="GO:0007234">
    <property type="term" value="P:osmosensory signaling via phosphorelay pathway"/>
    <property type="evidence" value="ECO:0007669"/>
    <property type="project" value="TreeGrafter"/>
</dbReference>
<keyword evidence="4" id="KW-0808">Transferase</keyword>
<keyword evidence="3" id="KW-0597">Phosphoprotein</keyword>
<dbReference type="Proteomes" id="UP000326994">
    <property type="component" value="Unassembled WGS sequence"/>
</dbReference>
<dbReference type="PRINTS" id="PR00344">
    <property type="entry name" value="BCTRLSENSOR"/>
</dbReference>
<accession>A0A5J4G3S0</accession>
<dbReference type="InterPro" id="IPR003661">
    <property type="entry name" value="HisK_dim/P_dom"/>
</dbReference>
<dbReference type="RefSeq" id="WP_151894948.1">
    <property type="nucleotide sequence ID" value="NZ_BKCF01000005.1"/>
</dbReference>
<dbReference type="InterPro" id="IPR036890">
    <property type="entry name" value="HATPase_C_sf"/>
</dbReference>
<dbReference type="SUPFAM" id="SSF55781">
    <property type="entry name" value="GAF domain-like"/>
    <property type="match status" value="1"/>
</dbReference>
<keyword evidence="5" id="KW-0418">Kinase</keyword>
<dbReference type="Gene3D" id="1.10.287.130">
    <property type="match status" value="1"/>
</dbReference>
<keyword evidence="8" id="KW-1185">Reference proteome</keyword>
<feature type="domain" description="Histidine kinase" evidence="6">
    <location>
        <begin position="193"/>
        <end position="402"/>
    </location>
</feature>
<evidence type="ECO:0000259" key="6">
    <source>
        <dbReference type="PROSITE" id="PS50109"/>
    </source>
</evidence>
<dbReference type="InterPro" id="IPR004358">
    <property type="entry name" value="Sig_transdc_His_kin-like_C"/>
</dbReference>
<dbReference type="InterPro" id="IPR003594">
    <property type="entry name" value="HATPase_dom"/>
</dbReference>
<protein>
    <recommendedName>
        <fullName evidence="2">histidine kinase</fullName>
        <ecNumber evidence="2">2.7.13.3</ecNumber>
    </recommendedName>
</protein>
<dbReference type="Pfam" id="PF02518">
    <property type="entry name" value="HATPase_c"/>
    <property type="match status" value="1"/>
</dbReference>
<dbReference type="Gene3D" id="3.30.450.40">
    <property type="match status" value="1"/>
</dbReference>
<dbReference type="InterPro" id="IPR005467">
    <property type="entry name" value="His_kinase_dom"/>
</dbReference>
<dbReference type="GO" id="GO:0000155">
    <property type="term" value="F:phosphorelay sensor kinase activity"/>
    <property type="evidence" value="ECO:0007669"/>
    <property type="project" value="InterPro"/>
</dbReference>
<dbReference type="AlphaFoldDB" id="A0A5J4G3S0"/>
<dbReference type="InterPro" id="IPR036097">
    <property type="entry name" value="HisK_dim/P_sf"/>
</dbReference>
<dbReference type="PANTHER" id="PTHR42878">
    <property type="entry name" value="TWO-COMPONENT HISTIDINE KINASE"/>
    <property type="match status" value="1"/>
</dbReference>
<proteinExistence type="predicted"/>
<dbReference type="SUPFAM" id="SSF55874">
    <property type="entry name" value="ATPase domain of HSP90 chaperone/DNA topoisomerase II/histidine kinase"/>
    <property type="match status" value="1"/>
</dbReference>
<dbReference type="EC" id="2.7.13.3" evidence="2"/>
<dbReference type="PROSITE" id="PS50109">
    <property type="entry name" value="HIS_KIN"/>
    <property type="match status" value="1"/>
</dbReference>
<evidence type="ECO:0000256" key="2">
    <source>
        <dbReference type="ARBA" id="ARBA00012438"/>
    </source>
</evidence>
<evidence type="ECO:0000256" key="4">
    <source>
        <dbReference type="ARBA" id="ARBA00022679"/>
    </source>
</evidence>
<dbReference type="OrthoDB" id="9781208at2"/>
<dbReference type="GO" id="GO:0000156">
    <property type="term" value="F:phosphorelay response regulator activity"/>
    <property type="evidence" value="ECO:0007669"/>
    <property type="project" value="TreeGrafter"/>
</dbReference>
<sequence>MNKEETLNIQIQNRLVEQLTVSNRELKLINAFTQDLQSTLNTSEVIDLLADNFKAYFNHFWCEVYLMDDDKKRLIRINPDSEMIKNHDVICYGKGLIGEVAKSGVAEIKTHNAFMEGELKPFFKSEIAVPLVHNGKDVVGVIYSRHIDFDFFNQNQIKTILTITSIAASKVLQTENLAKIENYQTQLEEYVHIVSHDLKSPLRSINALISWIKEDNKDSLNFETIKNFELIDATLFQMDNLITNTLKYSKIGYDVYEEDDEVDLNAVIKDIEKTLQIDEHISFSVPQQLPVIQGNRTKFMQIFQNLIENAIKYCDKSKGLILLTYTVEAEYYTFSLQDNGVGIQERYFDKIFQIFQTLNDQKDSSGVGLSIVKKLINNYGGKIWLKSQVDFGTTFFFTLRKT</sequence>
<dbReference type="InterPro" id="IPR050351">
    <property type="entry name" value="BphY/WalK/GraS-like"/>
</dbReference>
<dbReference type="SMART" id="SM00387">
    <property type="entry name" value="HATPase_c"/>
    <property type="match status" value="1"/>
</dbReference>
<dbReference type="EMBL" id="BKCF01000005">
    <property type="protein sequence ID" value="GEQ87031.1"/>
    <property type="molecule type" value="Genomic_DNA"/>
</dbReference>
<dbReference type="GO" id="GO:0030295">
    <property type="term" value="F:protein kinase activator activity"/>
    <property type="evidence" value="ECO:0007669"/>
    <property type="project" value="TreeGrafter"/>
</dbReference>
<dbReference type="PANTHER" id="PTHR42878:SF15">
    <property type="entry name" value="BACTERIOPHYTOCHROME"/>
    <property type="match status" value="1"/>
</dbReference>
<gene>
    <name evidence="7" type="ORF">ULMS_25390</name>
</gene>